<name>Q0A8Z6_ALKEH</name>
<dbReference type="Pfam" id="PF04246">
    <property type="entry name" value="RseC_MucC"/>
    <property type="match status" value="1"/>
</dbReference>
<dbReference type="PANTHER" id="PTHR35867">
    <property type="entry name" value="PROTEIN RSEC"/>
    <property type="match status" value="1"/>
</dbReference>
<dbReference type="RefSeq" id="WP_011629086.1">
    <property type="nucleotide sequence ID" value="NC_008340.1"/>
</dbReference>
<dbReference type="Proteomes" id="UP000001962">
    <property type="component" value="Chromosome"/>
</dbReference>
<dbReference type="PIRSF" id="PIRSF004923">
    <property type="entry name" value="RseC"/>
    <property type="match status" value="1"/>
</dbReference>
<proteinExistence type="predicted"/>
<accession>Q0A8Z6</accession>
<dbReference type="InterPro" id="IPR007359">
    <property type="entry name" value="SigmaE_reg_RseC_MucC"/>
</dbReference>
<gene>
    <name evidence="2" type="ordered locus">Mlg_1342</name>
</gene>
<evidence type="ECO:0000256" key="1">
    <source>
        <dbReference type="SAM" id="Phobius"/>
    </source>
</evidence>
<dbReference type="InterPro" id="IPR026268">
    <property type="entry name" value="RseC"/>
</dbReference>
<dbReference type="KEGG" id="aeh:Mlg_1342"/>
<protein>
    <submittedName>
        <fullName evidence="2">Positive regulator of sigma(E), RseC/MucC</fullName>
    </submittedName>
</protein>
<feature type="transmembrane region" description="Helical" evidence="1">
    <location>
        <begin position="79"/>
        <end position="103"/>
    </location>
</feature>
<sequence length="147" mass="15355">MIEQQATVMARDGDHVWVEAHRQSTCSGCAAQSGCGTGALGRWLPGAVTRLRVADPLGVRPGEQVVIAVAEGAVLRGSVMVYLVPLLGLLGGALAGEQLSAWLSHTGDVLALMGGVSGLLLGFALARRVGADRGHRHRMQPVLVRRC</sequence>
<feature type="transmembrane region" description="Helical" evidence="1">
    <location>
        <begin position="109"/>
        <end position="129"/>
    </location>
</feature>
<evidence type="ECO:0000313" key="3">
    <source>
        <dbReference type="Proteomes" id="UP000001962"/>
    </source>
</evidence>
<evidence type="ECO:0000313" key="2">
    <source>
        <dbReference type="EMBL" id="ABI56691.1"/>
    </source>
</evidence>
<dbReference type="EMBL" id="CP000453">
    <property type="protein sequence ID" value="ABI56691.1"/>
    <property type="molecule type" value="Genomic_DNA"/>
</dbReference>
<keyword evidence="1" id="KW-0472">Membrane</keyword>
<dbReference type="AlphaFoldDB" id="Q0A8Z6"/>
<dbReference type="HOGENOM" id="CLU_124911_0_0_6"/>
<reference evidence="3" key="1">
    <citation type="submission" date="2006-08" db="EMBL/GenBank/DDBJ databases">
        <title>Complete sequence of Alkalilimnicola ehrilichei MLHE-1.</title>
        <authorList>
            <person name="Copeland A."/>
            <person name="Lucas S."/>
            <person name="Lapidus A."/>
            <person name="Barry K."/>
            <person name="Detter J.C."/>
            <person name="Glavina del Rio T."/>
            <person name="Hammon N."/>
            <person name="Israni S."/>
            <person name="Dalin E."/>
            <person name="Tice H."/>
            <person name="Pitluck S."/>
            <person name="Sims D."/>
            <person name="Brettin T."/>
            <person name="Bruce D."/>
            <person name="Han C."/>
            <person name="Tapia R."/>
            <person name="Gilna P."/>
            <person name="Schmutz J."/>
            <person name="Larimer F."/>
            <person name="Land M."/>
            <person name="Hauser L."/>
            <person name="Kyrpides N."/>
            <person name="Mikhailova N."/>
            <person name="Oremland R.S."/>
            <person name="Hoeft S.E."/>
            <person name="Switzer-Blum J."/>
            <person name="Kulp T."/>
            <person name="King G."/>
            <person name="Tabita R."/>
            <person name="Witte B."/>
            <person name="Santini J.M."/>
            <person name="Basu P."/>
            <person name="Hollibaugh J.T."/>
            <person name="Xie G."/>
            <person name="Stolz J.F."/>
            <person name="Richardson P."/>
        </authorList>
    </citation>
    <scope>NUCLEOTIDE SEQUENCE [LARGE SCALE GENOMIC DNA]</scope>
    <source>
        <strain evidence="3">ATCC BAA-1101 / DSM 17681 / MLHE-1</strain>
    </source>
</reference>
<dbReference type="OrthoDB" id="9795854at2"/>
<keyword evidence="3" id="KW-1185">Reference proteome</keyword>
<keyword evidence="1" id="KW-1133">Transmembrane helix</keyword>
<dbReference type="eggNOG" id="COG3086">
    <property type="taxonomic scope" value="Bacteria"/>
</dbReference>
<dbReference type="PANTHER" id="PTHR35867:SF1">
    <property type="entry name" value="PROTEIN RSEC"/>
    <property type="match status" value="1"/>
</dbReference>
<organism evidence="2 3">
    <name type="scientific">Alkalilimnicola ehrlichii (strain ATCC BAA-1101 / DSM 17681 / MLHE-1)</name>
    <dbReference type="NCBI Taxonomy" id="187272"/>
    <lineage>
        <taxon>Bacteria</taxon>
        <taxon>Pseudomonadati</taxon>
        <taxon>Pseudomonadota</taxon>
        <taxon>Gammaproteobacteria</taxon>
        <taxon>Chromatiales</taxon>
        <taxon>Ectothiorhodospiraceae</taxon>
        <taxon>Alkalilimnicola</taxon>
    </lineage>
</organism>
<keyword evidence="1" id="KW-0812">Transmembrane</keyword>